<reference evidence="8" key="1">
    <citation type="submission" date="2022-11" db="EMBL/GenBank/DDBJ databases">
        <authorList>
            <person name="Petersen C."/>
        </authorList>
    </citation>
    <scope>NUCLEOTIDE SEQUENCE</scope>
    <source>
        <strain evidence="8">IBT 20477</strain>
    </source>
</reference>
<dbReference type="GO" id="GO:0008270">
    <property type="term" value="F:zinc ion binding"/>
    <property type="evidence" value="ECO:0007669"/>
    <property type="project" value="InterPro"/>
</dbReference>
<evidence type="ECO:0000313" key="8">
    <source>
        <dbReference type="EMBL" id="KAJ5187571.1"/>
    </source>
</evidence>
<evidence type="ECO:0000256" key="4">
    <source>
        <dbReference type="ARBA" id="ARBA00023242"/>
    </source>
</evidence>
<feature type="domain" description="Xylanolytic transcriptional activator regulatory" evidence="7">
    <location>
        <begin position="110"/>
        <end position="345"/>
    </location>
</feature>
<dbReference type="Pfam" id="PF04082">
    <property type="entry name" value="Fungal_trans"/>
    <property type="match status" value="1"/>
</dbReference>
<dbReference type="InterPro" id="IPR007219">
    <property type="entry name" value="XnlR_reg_dom"/>
</dbReference>
<evidence type="ECO:0000313" key="9">
    <source>
        <dbReference type="Proteomes" id="UP001150942"/>
    </source>
</evidence>
<comment type="caution">
    <text evidence="8">The sequence shown here is derived from an EMBL/GenBank/DDBJ whole genome shotgun (WGS) entry which is preliminary data.</text>
</comment>
<evidence type="ECO:0000256" key="1">
    <source>
        <dbReference type="ARBA" id="ARBA00004123"/>
    </source>
</evidence>
<dbReference type="Proteomes" id="UP001150942">
    <property type="component" value="Unassembled WGS sequence"/>
</dbReference>
<evidence type="ECO:0000256" key="6">
    <source>
        <dbReference type="SAM" id="Phobius"/>
    </source>
</evidence>
<accession>A0A9W9M2U4</accession>
<dbReference type="CDD" id="cd12148">
    <property type="entry name" value="fungal_TF_MHR"/>
    <property type="match status" value="1"/>
</dbReference>
<proteinExistence type="predicted"/>
<evidence type="ECO:0000256" key="2">
    <source>
        <dbReference type="ARBA" id="ARBA00023015"/>
    </source>
</evidence>
<dbReference type="GO" id="GO:0003677">
    <property type="term" value="F:DNA binding"/>
    <property type="evidence" value="ECO:0007669"/>
    <property type="project" value="InterPro"/>
</dbReference>
<name>A0A9W9M2U4_9EURO</name>
<comment type="subcellular location">
    <subcellularLocation>
        <location evidence="1">Nucleus</location>
    </subcellularLocation>
</comment>
<keyword evidence="9" id="KW-1185">Reference proteome</keyword>
<dbReference type="PANTHER" id="PTHR31001:SF40">
    <property type="entry name" value="ZN(II)2CYS6 TRANSCRIPTION FACTOR (EUROFUNG)"/>
    <property type="match status" value="1"/>
</dbReference>
<dbReference type="GO" id="GO:0005634">
    <property type="term" value="C:nucleus"/>
    <property type="evidence" value="ECO:0007669"/>
    <property type="project" value="UniProtKB-SubCell"/>
</dbReference>
<reference evidence="8" key="2">
    <citation type="journal article" date="2023" name="IMA Fungus">
        <title>Comparative genomic study of the Penicillium genus elucidates a diverse pangenome and 15 lateral gene transfer events.</title>
        <authorList>
            <person name="Petersen C."/>
            <person name="Sorensen T."/>
            <person name="Nielsen M.R."/>
            <person name="Sondergaard T.E."/>
            <person name="Sorensen J.L."/>
            <person name="Fitzpatrick D.A."/>
            <person name="Frisvad J.C."/>
            <person name="Nielsen K.L."/>
        </authorList>
    </citation>
    <scope>NUCLEOTIDE SEQUENCE</scope>
    <source>
        <strain evidence="8">IBT 20477</strain>
    </source>
</reference>
<keyword evidence="6" id="KW-1133">Transmembrane helix</keyword>
<organism evidence="8 9">
    <name type="scientific">Penicillium cf. viridicatum</name>
    <dbReference type="NCBI Taxonomy" id="2972119"/>
    <lineage>
        <taxon>Eukaryota</taxon>
        <taxon>Fungi</taxon>
        <taxon>Dikarya</taxon>
        <taxon>Ascomycota</taxon>
        <taxon>Pezizomycotina</taxon>
        <taxon>Eurotiomycetes</taxon>
        <taxon>Eurotiomycetidae</taxon>
        <taxon>Eurotiales</taxon>
        <taxon>Aspergillaceae</taxon>
        <taxon>Penicillium</taxon>
    </lineage>
</organism>
<keyword evidence="6" id="KW-0812">Transmembrane</keyword>
<evidence type="ECO:0000259" key="7">
    <source>
        <dbReference type="Pfam" id="PF04082"/>
    </source>
</evidence>
<dbReference type="AlphaFoldDB" id="A0A9W9M2U4"/>
<keyword evidence="2" id="KW-0805">Transcription regulation</keyword>
<protein>
    <recommendedName>
        <fullName evidence="7">Xylanolytic transcriptional activator regulatory domain-containing protein</fullName>
    </recommendedName>
</protein>
<sequence length="566" mass="64377">MSAPDIPESATGAGNVAGRHDRDPASPQSQCIDMAWDTSALGTDLQYDPCADASWESILHRLVEEDNPSKPDISARSATEPLLDFEIGSQLSTQALLDMLPPTHCCGYLITLYFGRLSPLFHILHGPTFQRQFYEFLKAPSRVDLSWLALLFSVCSIAAHTLEEDDPILMEWWREVPRTRRNGIADSASRFRAAAMICLSQDNFLYQHRMSTLEALLVLIYTINHYEGVERGWTLLGIACNIGIALKCNVMESSTALQAGLNCIDMERRRRCWAGILMLQTYQAMSYRDVDMSFLLNLPATMPADVNDSDISEIAIRPPSSRPTQMSVMMFKIRLFRLSSRILGRASGLLDEATLTALDLEIATEQEQWRSVFLSDGLPSVLDTSSYAYWCILQLHAHQLYLILHRPFCQSRNSLHFRPDSFRRCLSSGTALLDLHEQFLKLPRLRQYRWYVFGMTSLAAVHGAMALASCLLEGMNLNHDSINYHSIFDSGVLRIQSLQDRSQICFKSMPILLHLLSRLSRGTQLKNIDDDNFGHIFDDWVDRAQWLNPERVDWEFWNNMLHTTKA</sequence>
<dbReference type="PANTHER" id="PTHR31001">
    <property type="entry name" value="UNCHARACTERIZED TRANSCRIPTIONAL REGULATORY PROTEIN"/>
    <property type="match status" value="1"/>
</dbReference>
<dbReference type="EMBL" id="JAPQKQ010000007">
    <property type="protein sequence ID" value="KAJ5187571.1"/>
    <property type="molecule type" value="Genomic_DNA"/>
</dbReference>
<dbReference type="OrthoDB" id="2406834at2759"/>
<dbReference type="GO" id="GO:0006351">
    <property type="term" value="P:DNA-templated transcription"/>
    <property type="evidence" value="ECO:0007669"/>
    <property type="project" value="InterPro"/>
</dbReference>
<keyword evidence="4" id="KW-0539">Nucleus</keyword>
<feature type="region of interest" description="Disordered" evidence="5">
    <location>
        <begin position="1"/>
        <end position="29"/>
    </location>
</feature>
<gene>
    <name evidence="8" type="ORF">N7449_010565</name>
</gene>
<keyword evidence="3" id="KW-0804">Transcription</keyword>
<evidence type="ECO:0000256" key="5">
    <source>
        <dbReference type="SAM" id="MobiDB-lite"/>
    </source>
</evidence>
<feature type="transmembrane region" description="Helical" evidence="6">
    <location>
        <begin position="450"/>
        <end position="472"/>
    </location>
</feature>
<evidence type="ECO:0000256" key="3">
    <source>
        <dbReference type="ARBA" id="ARBA00023163"/>
    </source>
</evidence>
<keyword evidence="6" id="KW-0472">Membrane</keyword>
<dbReference type="InterPro" id="IPR050613">
    <property type="entry name" value="Sec_Metabolite_Reg"/>
</dbReference>